<dbReference type="SUPFAM" id="SSF51735">
    <property type="entry name" value="NAD(P)-binding Rossmann-fold domains"/>
    <property type="match status" value="1"/>
</dbReference>
<feature type="domain" description="Erythromycin biosynthesis protein CIII-like C-terminal" evidence="4">
    <location>
        <begin position="137"/>
        <end position="228"/>
    </location>
</feature>
<sequence length="236" mass="25637">MTGYDALVARDDVDAVYIPLPPAPHHRWIVEALRAGKHVLAEKPLCVDPAGTTEVVAPARRQGLVFAENFLFPHHSQHRKVEDLVRNGTVGDVRAFSSAFGIPAVDPSSFRHRADLGGGALLDAGVHPLRVARFLLGTTTTQETATVNGVPQLIRPGTYWDKARRARLLADRGAGLVLDRDACTADDVRRSPARLLDEPSFVADAARLRDESREVPSPDEIVPLLEELTAKAAANR</sequence>
<dbReference type="GO" id="GO:0016491">
    <property type="term" value="F:oxidoreductase activity"/>
    <property type="evidence" value="ECO:0007669"/>
    <property type="project" value="UniProtKB-KW"/>
</dbReference>
<dbReference type="GO" id="GO:0016757">
    <property type="term" value="F:glycosyltransferase activity"/>
    <property type="evidence" value="ECO:0007669"/>
    <property type="project" value="UniProtKB-ARBA"/>
</dbReference>
<dbReference type="Pfam" id="PF01408">
    <property type="entry name" value="GFO_IDH_MocA"/>
    <property type="match status" value="1"/>
</dbReference>
<dbReference type="SUPFAM" id="SSF53756">
    <property type="entry name" value="UDP-Glycosyltransferase/glycogen phosphorylase"/>
    <property type="match status" value="1"/>
</dbReference>
<dbReference type="PANTHER" id="PTHR22604:SF105">
    <property type="entry name" value="TRANS-1,2-DIHYDROBENZENE-1,2-DIOL DEHYDROGENASE"/>
    <property type="match status" value="1"/>
</dbReference>
<dbReference type="PANTHER" id="PTHR22604">
    <property type="entry name" value="OXIDOREDUCTASES"/>
    <property type="match status" value="1"/>
</dbReference>
<dbReference type="EMBL" id="JACHJS010000001">
    <property type="protein sequence ID" value="MBB4965637.1"/>
    <property type="molecule type" value="Genomic_DNA"/>
</dbReference>
<evidence type="ECO:0000259" key="4">
    <source>
        <dbReference type="Pfam" id="PF06722"/>
    </source>
</evidence>
<dbReference type="InterPro" id="IPR036291">
    <property type="entry name" value="NAD(P)-bd_dom_sf"/>
</dbReference>
<dbReference type="Gene3D" id="3.40.50.2000">
    <property type="entry name" value="Glycogen Phosphorylase B"/>
    <property type="match status" value="2"/>
</dbReference>
<dbReference type="Gene3D" id="3.40.50.720">
    <property type="entry name" value="NAD(P)-binding Rossmann-like Domain"/>
    <property type="match status" value="1"/>
</dbReference>
<evidence type="ECO:0000256" key="1">
    <source>
        <dbReference type="ARBA" id="ARBA00010928"/>
    </source>
</evidence>
<gene>
    <name evidence="5" type="ORF">F4559_002996</name>
</gene>
<organism evidence="5 6">
    <name type="scientific">Saccharothrix violaceirubra</name>
    <dbReference type="NCBI Taxonomy" id="413306"/>
    <lineage>
        <taxon>Bacteria</taxon>
        <taxon>Bacillati</taxon>
        <taxon>Actinomycetota</taxon>
        <taxon>Actinomycetes</taxon>
        <taxon>Pseudonocardiales</taxon>
        <taxon>Pseudonocardiaceae</taxon>
        <taxon>Saccharothrix</taxon>
    </lineage>
</organism>
<dbReference type="InterPro" id="IPR000683">
    <property type="entry name" value="Gfo/Idh/MocA-like_OxRdtase_N"/>
</dbReference>
<dbReference type="Proteomes" id="UP000542674">
    <property type="component" value="Unassembled WGS sequence"/>
</dbReference>
<evidence type="ECO:0000313" key="5">
    <source>
        <dbReference type="EMBL" id="MBB4965637.1"/>
    </source>
</evidence>
<dbReference type="AlphaFoldDB" id="A0A7W7T410"/>
<dbReference type="InterPro" id="IPR010610">
    <property type="entry name" value="EryCIII-like_C"/>
</dbReference>
<dbReference type="GO" id="GO:0000166">
    <property type="term" value="F:nucleotide binding"/>
    <property type="evidence" value="ECO:0007669"/>
    <property type="project" value="InterPro"/>
</dbReference>
<comment type="caution">
    <text evidence="5">The sequence shown here is derived from an EMBL/GenBank/DDBJ whole genome shotgun (WGS) entry which is preliminary data.</text>
</comment>
<feature type="domain" description="Gfo/Idh/MocA-like oxidoreductase N-terminal" evidence="3">
    <location>
        <begin position="3"/>
        <end position="69"/>
    </location>
</feature>
<accession>A0A7W7T410</accession>
<dbReference type="InterPro" id="IPR050984">
    <property type="entry name" value="Gfo/Idh/MocA_domain"/>
</dbReference>
<name>A0A7W7T410_9PSEU</name>
<evidence type="ECO:0000313" key="6">
    <source>
        <dbReference type="Proteomes" id="UP000542674"/>
    </source>
</evidence>
<keyword evidence="2" id="KW-0560">Oxidoreductase</keyword>
<comment type="similarity">
    <text evidence="1">Belongs to the Gfo/Idh/MocA family.</text>
</comment>
<evidence type="ECO:0000259" key="3">
    <source>
        <dbReference type="Pfam" id="PF01408"/>
    </source>
</evidence>
<evidence type="ECO:0000256" key="2">
    <source>
        <dbReference type="ARBA" id="ARBA00023002"/>
    </source>
</evidence>
<protein>
    <submittedName>
        <fullName evidence="5">Putative dehydrogenase</fullName>
    </submittedName>
</protein>
<keyword evidence="6" id="KW-1185">Reference proteome</keyword>
<dbReference type="Pfam" id="PF06722">
    <property type="entry name" value="EryCIII-like_C"/>
    <property type="match status" value="1"/>
</dbReference>
<proteinExistence type="inferred from homology"/>
<reference evidence="5 6" key="1">
    <citation type="submission" date="2020-08" db="EMBL/GenBank/DDBJ databases">
        <title>Sequencing the genomes of 1000 actinobacteria strains.</title>
        <authorList>
            <person name="Klenk H.-P."/>
        </authorList>
    </citation>
    <scope>NUCLEOTIDE SEQUENCE [LARGE SCALE GENOMIC DNA]</scope>
    <source>
        <strain evidence="5 6">DSM 45084</strain>
    </source>
</reference>